<dbReference type="PANTHER" id="PTHR11012:SF56">
    <property type="entry name" value="CHK KINASE-LIKE DOMAIN-CONTAINING PROTEIN-RELATED"/>
    <property type="match status" value="1"/>
</dbReference>
<keyword evidence="3" id="KW-0808">Transferase</keyword>
<gene>
    <name evidence="3" type="primary">gly-3</name>
    <name evidence="3" type="ORF">CM83_50794</name>
</gene>
<reference evidence="3" key="2">
    <citation type="submission" date="2014-07" db="EMBL/GenBank/DDBJ databases">
        <authorList>
            <person name="Hull J."/>
        </authorList>
    </citation>
    <scope>NUCLEOTIDE SEQUENCE</scope>
</reference>
<dbReference type="Gene3D" id="3.90.1200.10">
    <property type="match status" value="1"/>
</dbReference>
<feature type="signal peptide" evidence="1">
    <location>
        <begin position="1"/>
        <end position="18"/>
    </location>
</feature>
<proteinExistence type="predicted"/>
<dbReference type="InterPro" id="IPR011009">
    <property type="entry name" value="Kinase-like_dom_sf"/>
</dbReference>
<name>A0A0A9YHY7_LYGHE</name>
<feature type="chain" id="PRO_5002054882" evidence="1">
    <location>
        <begin position="19"/>
        <end position="443"/>
    </location>
</feature>
<dbReference type="InterPro" id="IPR004119">
    <property type="entry name" value="EcKL"/>
</dbReference>
<accession>A0A0A9YHY7</accession>
<feature type="domain" description="CHK kinase-like" evidence="2">
    <location>
        <begin position="158"/>
        <end position="356"/>
    </location>
</feature>
<dbReference type="GO" id="GO:0016740">
    <property type="term" value="F:transferase activity"/>
    <property type="evidence" value="ECO:0007669"/>
    <property type="project" value="UniProtKB-KW"/>
</dbReference>
<sequence>MWRTIFALYFAIPAFTAGDQITESATMPNFITSDVGRTWLELLMKREGFKNDVDVERVTSMSFSPFDPPGVNFGSNRTRVEMTLLLKSCETVNTSVLVVDFPDSILRKKQLHASGLFDRDINVYERILPKMNDFLFNRSNYAKRMWTKAIDLRRPLRLVLNNVENNGYKRKDKTKGLNMEHCKVAVEDLAKFHALSAVLESQGEINVEDFDLSLSQRNAKQIGDWYGKVYKEFANSIRATWGPEWKSAAQQIDEKAKTITEDYLKLLKRDDSKFNALLNGDFTINNLFFNYGCSQEESPPKSSKVINFQNAFWNSPALDLQLFLNTSPEPEIIMDDSRRDKIITYYASQLRAFSELYGLKEKIVTVEDIKSEMSRTELVGFSKAMNDLSGMYLKPEDAPYTEQFIIDALKNKEIRIDSKGMFHPRFIEVMKKLVTRAQTIGII</sequence>
<dbReference type="EMBL" id="GBHO01012886">
    <property type="protein sequence ID" value="JAG30718.1"/>
    <property type="molecule type" value="Transcribed_RNA"/>
</dbReference>
<keyword evidence="1" id="KW-0732">Signal</keyword>
<evidence type="ECO:0000313" key="3">
    <source>
        <dbReference type="EMBL" id="JAG30718.1"/>
    </source>
</evidence>
<dbReference type="Pfam" id="PF02958">
    <property type="entry name" value="EcKL"/>
    <property type="match status" value="1"/>
</dbReference>
<organism evidence="3">
    <name type="scientific">Lygus hesperus</name>
    <name type="common">Western plant bug</name>
    <dbReference type="NCBI Taxonomy" id="30085"/>
    <lineage>
        <taxon>Eukaryota</taxon>
        <taxon>Metazoa</taxon>
        <taxon>Ecdysozoa</taxon>
        <taxon>Arthropoda</taxon>
        <taxon>Hexapoda</taxon>
        <taxon>Insecta</taxon>
        <taxon>Pterygota</taxon>
        <taxon>Neoptera</taxon>
        <taxon>Paraneoptera</taxon>
        <taxon>Hemiptera</taxon>
        <taxon>Heteroptera</taxon>
        <taxon>Panheteroptera</taxon>
        <taxon>Cimicomorpha</taxon>
        <taxon>Miridae</taxon>
        <taxon>Mirini</taxon>
        <taxon>Lygus</taxon>
    </lineage>
</organism>
<evidence type="ECO:0000256" key="1">
    <source>
        <dbReference type="SAM" id="SignalP"/>
    </source>
</evidence>
<dbReference type="SUPFAM" id="SSF56112">
    <property type="entry name" value="Protein kinase-like (PK-like)"/>
    <property type="match status" value="1"/>
</dbReference>
<dbReference type="PANTHER" id="PTHR11012">
    <property type="entry name" value="PROTEIN KINASE-LIKE DOMAIN-CONTAINING"/>
    <property type="match status" value="1"/>
</dbReference>
<dbReference type="InterPro" id="IPR015897">
    <property type="entry name" value="CHK_kinase-like"/>
</dbReference>
<dbReference type="AlphaFoldDB" id="A0A0A9YHY7"/>
<protein>
    <submittedName>
        <fullName evidence="3">Polypeptide N-acetylgalactosaminyltransferase 3</fullName>
    </submittedName>
</protein>
<reference evidence="3" key="1">
    <citation type="journal article" date="2014" name="PLoS ONE">
        <title>Transcriptome-Based Identification of ABC Transporters in the Western Tarnished Plant Bug Lygus hesperus.</title>
        <authorList>
            <person name="Hull J.J."/>
            <person name="Chaney K."/>
            <person name="Geib S.M."/>
            <person name="Fabrick J.A."/>
            <person name="Brent C.S."/>
            <person name="Walsh D."/>
            <person name="Lavine L.C."/>
        </authorList>
    </citation>
    <scope>NUCLEOTIDE SEQUENCE</scope>
</reference>
<evidence type="ECO:0000259" key="2">
    <source>
        <dbReference type="SMART" id="SM00587"/>
    </source>
</evidence>
<dbReference type="SMART" id="SM00587">
    <property type="entry name" value="CHK"/>
    <property type="match status" value="1"/>
</dbReference>